<evidence type="ECO:0000313" key="2">
    <source>
        <dbReference type="Proteomes" id="UP001164459"/>
    </source>
</evidence>
<accession>A0ABY7HH32</accession>
<protein>
    <submittedName>
        <fullName evidence="1">Uncharacterized protein</fullName>
    </submittedName>
</protein>
<proteinExistence type="predicted"/>
<reference evidence="1" key="1">
    <citation type="submission" date="2022-11" db="EMBL/GenBank/DDBJ databases">
        <title>Minimal conservation of predation-associated metabolite biosynthetic gene clusters underscores biosynthetic potential of Myxococcota including descriptions for ten novel species: Archangium lansinium sp. nov., Myxococcus landrumus sp. nov., Nannocystis bai.</title>
        <authorList>
            <person name="Ahearne A."/>
            <person name="Stevens C."/>
            <person name="Dowd S."/>
        </authorList>
    </citation>
    <scope>NUCLEOTIDE SEQUENCE</scope>
    <source>
        <strain evidence="1">Fl3</strain>
    </source>
</reference>
<sequence length="335" mass="35164">MPHVPALLARLRDEPRYLAALAALLVDEVLAAPARRFVDPVRLTPLLVTGLQAVAAAPGHAAWLEQRLRDALGRIRPRPGTVRARLPGDLLPLLRAVVRRPFTPSPLLVRALVDQATVRDLSRTILHTTLLDFAKKVGSILPDTSKIPGAGVTSKLFGVAKGVASVVGLDASVEDRVRGFVDGAVGRVIDMIVDRVSDPRHAGEGAAFRADVLASLLDLPESALHVELVKLDPAVVAADIHAALAALAKWDRLPAEIEAVLAEVVAGLGDVTVGELLAGSGEVEAWRGAVEAELRHHLGHALAGPRLAGWLEHLVAGTLPDEQVPADSSGDGAPA</sequence>
<dbReference type="RefSeq" id="WP_269040551.1">
    <property type="nucleotide sequence ID" value="NZ_CP114040.1"/>
</dbReference>
<dbReference type="Proteomes" id="UP001164459">
    <property type="component" value="Chromosome"/>
</dbReference>
<name>A0ABY7HH32_9BACT</name>
<organism evidence="1 2">
    <name type="scientific">Nannocystis punicea</name>
    <dbReference type="NCBI Taxonomy" id="2995304"/>
    <lineage>
        <taxon>Bacteria</taxon>
        <taxon>Pseudomonadati</taxon>
        <taxon>Myxococcota</taxon>
        <taxon>Polyangia</taxon>
        <taxon>Nannocystales</taxon>
        <taxon>Nannocystaceae</taxon>
        <taxon>Nannocystis</taxon>
    </lineage>
</organism>
<evidence type="ECO:0000313" key="1">
    <source>
        <dbReference type="EMBL" id="WAS98184.1"/>
    </source>
</evidence>
<dbReference type="EMBL" id="CP114040">
    <property type="protein sequence ID" value="WAS98184.1"/>
    <property type="molecule type" value="Genomic_DNA"/>
</dbReference>
<gene>
    <name evidence="1" type="ORF">O0S08_18750</name>
</gene>
<keyword evidence="2" id="KW-1185">Reference proteome</keyword>